<dbReference type="GO" id="GO:0046930">
    <property type="term" value="C:pore complex"/>
    <property type="evidence" value="ECO:0007669"/>
    <property type="project" value="UniProtKB-KW"/>
</dbReference>
<keyword evidence="10" id="KW-0732">Signal</keyword>
<dbReference type="SUPFAM" id="SSF56935">
    <property type="entry name" value="Porins"/>
    <property type="match status" value="1"/>
</dbReference>
<evidence type="ECO:0000256" key="5">
    <source>
        <dbReference type="ARBA" id="ARBA00022692"/>
    </source>
</evidence>
<organism evidence="11 12">
    <name type="scientific">Orenia metallireducens</name>
    <dbReference type="NCBI Taxonomy" id="1413210"/>
    <lineage>
        <taxon>Bacteria</taxon>
        <taxon>Bacillati</taxon>
        <taxon>Bacillota</taxon>
        <taxon>Clostridia</taxon>
        <taxon>Halanaerobiales</taxon>
        <taxon>Halobacteroidaceae</taxon>
        <taxon>Orenia</taxon>
    </lineage>
</organism>
<evidence type="ECO:0000256" key="1">
    <source>
        <dbReference type="ARBA" id="ARBA00004571"/>
    </source>
</evidence>
<protein>
    <submittedName>
        <fullName evidence="11">Maltoporin/sucrose porin</fullName>
    </submittedName>
</protein>
<keyword evidence="7" id="KW-0626">Porin</keyword>
<dbReference type="EMBL" id="OBDZ01000014">
    <property type="protein sequence ID" value="SNY30653.1"/>
    <property type="molecule type" value="Genomic_DNA"/>
</dbReference>
<dbReference type="Proteomes" id="UP000219573">
    <property type="component" value="Unassembled WGS sequence"/>
</dbReference>
<dbReference type="GO" id="GO:0015288">
    <property type="term" value="F:porin activity"/>
    <property type="evidence" value="ECO:0007669"/>
    <property type="project" value="UniProtKB-KW"/>
</dbReference>
<proteinExistence type="inferred from homology"/>
<dbReference type="GO" id="GO:0015774">
    <property type="term" value="P:polysaccharide transport"/>
    <property type="evidence" value="ECO:0007669"/>
    <property type="project" value="TreeGrafter"/>
</dbReference>
<evidence type="ECO:0000256" key="3">
    <source>
        <dbReference type="ARBA" id="ARBA00022448"/>
    </source>
</evidence>
<keyword evidence="6" id="KW-0406">Ion transport</keyword>
<dbReference type="GO" id="GO:0015144">
    <property type="term" value="F:carbohydrate transmembrane transporter activity"/>
    <property type="evidence" value="ECO:0007669"/>
    <property type="project" value="TreeGrafter"/>
</dbReference>
<keyword evidence="4" id="KW-1134">Transmembrane beta strand</keyword>
<dbReference type="PANTHER" id="PTHR38762">
    <property type="entry name" value="CRYPTIC OUTER MEMBRANE PORIN BGLH-RELATED"/>
    <property type="match status" value="1"/>
</dbReference>
<evidence type="ECO:0000256" key="9">
    <source>
        <dbReference type="ARBA" id="ARBA00023237"/>
    </source>
</evidence>
<accession>A0A285H534</accession>
<dbReference type="PANTHER" id="PTHR38762:SF1">
    <property type="entry name" value="CRYPTIC OUTER MEMBRANE PORIN BGLH-RELATED"/>
    <property type="match status" value="1"/>
</dbReference>
<feature type="signal peptide" evidence="10">
    <location>
        <begin position="1"/>
        <end position="30"/>
    </location>
</feature>
<gene>
    <name evidence="11" type="ORF">SAMN06265827_11421</name>
</gene>
<evidence type="ECO:0000313" key="12">
    <source>
        <dbReference type="Proteomes" id="UP000219573"/>
    </source>
</evidence>
<evidence type="ECO:0000256" key="6">
    <source>
        <dbReference type="ARBA" id="ARBA00023065"/>
    </source>
</evidence>
<evidence type="ECO:0000256" key="8">
    <source>
        <dbReference type="ARBA" id="ARBA00023136"/>
    </source>
</evidence>
<evidence type="ECO:0000256" key="4">
    <source>
        <dbReference type="ARBA" id="ARBA00022452"/>
    </source>
</evidence>
<dbReference type="Pfam" id="PF02264">
    <property type="entry name" value="LamB"/>
    <property type="match status" value="1"/>
</dbReference>
<name>A0A285H534_9FIRM</name>
<keyword evidence="3" id="KW-0813">Transport</keyword>
<comment type="similarity">
    <text evidence="2">Belongs to the porin LamB (TC 1.B.3) family.</text>
</comment>
<comment type="subcellular location">
    <subcellularLocation>
        <location evidence="1">Cell outer membrane</location>
        <topology evidence="1">Multi-pass membrane protein</topology>
    </subcellularLocation>
</comment>
<dbReference type="InterPro" id="IPR036998">
    <property type="entry name" value="Porin_LamB_sf"/>
</dbReference>
<dbReference type="InterPro" id="IPR003192">
    <property type="entry name" value="Porin_LamB"/>
</dbReference>
<dbReference type="OrthoDB" id="106611at2"/>
<keyword evidence="8" id="KW-0472">Membrane</keyword>
<sequence length="431" mass="48455">MLAKKKIGSSLFNLMLLSLVLLLLSGGAYADESVEQRLTQVEEKLSILEDGFEYNGYARAGYTMSINGGAANSNFDSDFGLGHFRLGNEVDTYVEQTFSKKWTKENGSWMRAQFLLTNQNHGDSTWETDGATGLLSNAYVEAGNLSYLPENSSIWVGQRFYGRDDIHIIDFKWRAMDGYGAGIENLKTDLGTFDIAFIGRGHDSDVRYDLGEISQQNIDIRLKGVKVLNGTMDFAVTPSWAKDNDYDEYGLGLAAVYNKGDFYNLLPGFSKFAIQYGNRLGASLGGPDGTWLDTDDPQSIRLLTYGVGNISDKTQIMPEFIYQMDDRDDNDINTISVGARLEHFYNDTFAMQYEYGFEYQDQDTWDDAQTINKFTVAPTITWESDFWSRPQLRAFVTYATVSDDVDLDGGSAEYKAGESGMTYGFQTELWW</sequence>
<evidence type="ECO:0000256" key="2">
    <source>
        <dbReference type="ARBA" id="ARBA00007055"/>
    </source>
</evidence>
<dbReference type="RefSeq" id="WP_097018021.1">
    <property type="nucleotide sequence ID" value="NZ_OBDZ01000014.1"/>
</dbReference>
<dbReference type="AlphaFoldDB" id="A0A285H534"/>
<reference evidence="12" key="1">
    <citation type="submission" date="2017-09" db="EMBL/GenBank/DDBJ databases">
        <authorList>
            <person name="Varghese N."/>
            <person name="Submissions S."/>
        </authorList>
    </citation>
    <scope>NUCLEOTIDE SEQUENCE [LARGE SCALE GENOMIC DNA]</scope>
    <source>
        <strain evidence="12">MSL47</strain>
    </source>
</reference>
<keyword evidence="5" id="KW-0812">Transmembrane</keyword>
<dbReference type="GO" id="GO:0006811">
    <property type="term" value="P:monoatomic ion transport"/>
    <property type="evidence" value="ECO:0007669"/>
    <property type="project" value="UniProtKB-KW"/>
</dbReference>
<evidence type="ECO:0000256" key="7">
    <source>
        <dbReference type="ARBA" id="ARBA00023114"/>
    </source>
</evidence>
<dbReference type="GO" id="GO:0009279">
    <property type="term" value="C:cell outer membrane"/>
    <property type="evidence" value="ECO:0007669"/>
    <property type="project" value="UniProtKB-SubCell"/>
</dbReference>
<dbReference type="InterPro" id="IPR050286">
    <property type="entry name" value="G_neg_Bact_CarbUptk_Porin"/>
</dbReference>
<keyword evidence="9" id="KW-0998">Cell outer membrane</keyword>
<evidence type="ECO:0000313" key="11">
    <source>
        <dbReference type="EMBL" id="SNY30653.1"/>
    </source>
</evidence>
<evidence type="ECO:0000256" key="10">
    <source>
        <dbReference type="SAM" id="SignalP"/>
    </source>
</evidence>
<dbReference type="Gene3D" id="2.40.170.10">
    <property type="entry name" value="Porin, LamB type"/>
    <property type="match status" value="1"/>
</dbReference>
<feature type="chain" id="PRO_5013306983" evidence="10">
    <location>
        <begin position="31"/>
        <end position="431"/>
    </location>
</feature>
<keyword evidence="12" id="KW-1185">Reference proteome</keyword>